<dbReference type="InterPro" id="IPR003313">
    <property type="entry name" value="AraC-bd"/>
</dbReference>
<dbReference type="SUPFAM" id="SSF51182">
    <property type="entry name" value="RmlC-like cupins"/>
    <property type="match status" value="1"/>
</dbReference>
<dbReference type="SUPFAM" id="SSF46689">
    <property type="entry name" value="Homeodomain-like"/>
    <property type="match status" value="1"/>
</dbReference>
<dbReference type="InterPro" id="IPR018060">
    <property type="entry name" value="HTH_AraC"/>
</dbReference>
<evidence type="ECO:0000256" key="2">
    <source>
        <dbReference type="ARBA" id="ARBA00023015"/>
    </source>
</evidence>
<sequence length="279" mass="30674">MESWIQVDRDPFPAGFSGEWHRHHRAQLIYPGRGVMVLHTRHGQWVVPPLQGCWLPAGEDHRVETSAGFEMLSAYCCGPLLRRLPERCGLVAVSPLLREVILALEGSDATGRSRHRLCLVFADALRLEPAPRLFLQPLASPTLRVIEATLAAEPGHVGTLAAWASRLGTTTRSLARAFQREARMSFTAWRRQVRLRAALVRLAEGALVTTVAHDLGFGSASAFIRDFRRATGVTPRQYFRPASLRAPVSGPAMRETPGTDALPFGNDGGHQRTAGGRRP</sequence>
<dbReference type="Pfam" id="PF12833">
    <property type="entry name" value="HTH_18"/>
    <property type="match status" value="1"/>
</dbReference>
<dbReference type="PROSITE" id="PS00041">
    <property type="entry name" value="HTH_ARAC_FAMILY_1"/>
    <property type="match status" value="1"/>
</dbReference>
<feature type="region of interest" description="Disordered" evidence="6">
    <location>
        <begin position="244"/>
        <end position="279"/>
    </location>
</feature>
<evidence type="ECO:0000259" key="7">
    <source>
        <dbReference type="PROSITE" id="PS01124"/>
    </source>
</evidence>
<dbReference type="AlphaFoldDB" id="A0A952FLF8"/>
<dbReference type="FunFam" id="1.10.10.60:FF:000132">
    <property type="entry name" value="AraC family transcriptional regulator"/>
    <property type="match status" value="1"/>
</dbReference>
<gene>
    <name evidence="8" type="ORF">JF625_06455</name>
</gene>
<dbReference type="Gene3D" id="1.10.10.60">
    <property type="entry name" value="Homeodomain-like"/>
    <property type="match status" value="1"/>
</dbReference>
<dbReference type="GO" id="GO:0043565">
    <property type="term" value="F:sequence-specific DNA binding"/>
    <property type="evidence" value="ECO:0007669"/>
    <property type="project" value="InterPro"/>
</dbReference>
<keyword evidence="3" id="KW-0238">DNA-binding</keyword>
<keyword evidence="4" id="KW-0010">Activator</keyword>
<name>A0A952FLF8_9PROT</name>
<reference evidence="8" key="1">
    <citation type="submission" date="2020-06" db="EMBL/GenBank/DDBJ databases">
        <title>Stable isotope informed genome-resolved metagenomics uncovers potential trophic interactions in rhizosphere soil.</title>
        <authorList>
            <person name="Starr E.P."/>
            <person name="Shi S."/>
            <person name="Blazewicz S.J."/>
            <person name="Koch B.J."/>
            <person name="Probst A.J."/>
            <person name="Hungate B.A."/>
            <person name="Pett-Ridge J."/>
            <person name="Firestone M.K."/>
            <person name="Banfield J.F."/>
        </authorList>
    </citation>
    <scope>NUCLEOTIDE SEQUENCE</scope>
    <source>
        <strain evidence="8">YM_69_17</strain>
    </source>
</reference>
<comment type="caution">
    <text evidence="8">The sequence shown here is derived from an EMBL/GenBank/DDBJ whole genome shotgun (WGS) entry which is preliminary data.</text>
</comment>
<dbReference type="Proteomes" id="UP000700706">
    <property type="component" value="Unassembled WGS sequence"/>
</dbReference>
<evidence type="ECO:0000256" key="6">
    <source>
        <dbReference type="SAM" id="MobiDB-lite"/>
    </source>
</evidence>
<dbReference type="GO" id="GO:0003700">
    <property type="term" value="F:DNA-binding transcription factor activity"/>
    <property type="evidence" value="ECO:0007669"/>
    <property type="project" value="InterPro"/>
</dbReference>
<dbReference type="CDD" id="cd06124">
    <property type="entry name" value="cupin_NimR-like_N"/>
    <property type="match status" value="1"/>
</dbReference>
<evidence type="ECO:0000256" key="4">
    <source>
        <dbReference type="ARBA" id="ARBA00023159"/>
    </source>
</evidence>
<dbReference type="Pfam" id="PF02311">
    <property type="entry name" value="AraC_binding"/>
    <property type="match status" value="1"/>
</dbReference>
<proteinExistence type="predicted"/>
<keyword evidence="2" id="KW-0805">Transcription regulation</keyword>
<evidence type="ECO:0000313" key="8">
    <source>
        <dbReference type="EMBL" id="MBW8724784.1"/>
    </source>
</evidence>
<accession>A0A952FLF8</accession>
<dbReference type="InterPro" id="IPR011051">
    <property type="entry name" value="RmlC_Cupin_sf"/>
</dbReference>
<keyword evidence="1" id="KW-0678">Repressor</keyword>
<organism evidence="8 9">
    <name type="scientific">Inquilinus limosus</name>
    <dbReference type="NCBI Taxonomy" id="171674"/>
    <lineage>
        <taxon>Bacteria</taxon>
        <taxon>Pseudomonadati</taxon>
        <taxon>Pseudomonadota</taxon>
        <taxon>Alphaproteobacteria</taxon>
        <taxon>Rhodospirillales</taxon>
        <taxon>Rhodospirillaceae</taxon>
        <taxon>Inquilinus</taxon>
    </lineage>
</organism>
<evidence type="ECO:0000256" key="1">
    <source>
        <dbReference type="ARBA" id="ARBA00022491"/>
    </source>
</evidence>
<dbReference type="InterPro" id="IPR009057">
    <property type="entry name" value="Homeodomain-like_sf"/>
</dbReference>
<dbReference type="InterPro" id="IPR020449">
    <property type="entry name" value="Tscrpt_reg_AraC-type_HTH"/>
</dbReference>
<evidence type="ECO:0000313" key="9">
    <source>
        <dbReference type="Proteomes" id="UP000700706"/>
    </source>
</evidence>
<dbReference type="PROSITE" id="PS01124">
    <property type="entry name" value="HTH_ARAC_FAMILY_2"/>
    <property type="match status" value="1"/>
</dbReference>
<evidence type="ECO:0000256" key="5">
    <source>
        <dbReference type="ARBA" id="ARBA00023163"/>
    </source>
</evidence>
<dbReference type="PANTHER" id="PTHR11019">
    <property type="entry name" value="HTH-TYPE TRANSCRIPTIONAL REGULATOR NIMR"/>
    <property type="match status" value="1"/>
</dbReference>
<keyword evidence="5" id="KW-0804">Transcription</keyword>
<dbReference type="SMART" id="SM00342">
    <property type="entry name" value="HTH_ARAC"/>
    <property type="match status" value="1"/>
</dbReference>
<feature type="domain" description="HTH araC/xylS-type" evidence="7">
    <location>
        <begin position="140"/>
        <end position="241"/>
    </location>
</feature>
<dbReference type="EMBL" id="JAEKLZ010000140">
    <property type="protein sequence ID" value="MBW8724784.1"/>
    <property type="molecule type" value="Genomic_DNA"/>
</dbReference>
<protein>
    <submittedName>
        <fullName evidence="8">Helix-turn-helix transcriptional regulator</fullName>
    </submittedName>
</protein>
<dbReference type="PRINTS" id="PR00032">
    <property type="entry name" value="HTHARAC"/>
</dbReference>
<dbReference type="InterPro" id="IPR018062">
    <property type="entry name" value="HTH_AraC-typ_CS"/>
</dbReference>
<evidence type="ECO:0000256" key="3">
    <source>
        <dbReference type="ARBA" id="ARBA00023125"/>
    </source>
</evidence>
<dbReference type="PANTHER" id="PTHR11019:SF199">
    <property type="entry name" value="HTH-TYPE TRANSCRIPTIONAL REGULATOR NIMR"/>
    <property type="match status" value="1"/>
</dbReference>